<keyword evidence="1" id="KW-0812">Transmembrane</keyword>
<organism evidence="3 4">
    <name type="scientific">Phytophthora lilii</name>
    <dbReference type="NCBI Taxonomy" id="2077276"/>
    <lineage>
        <taxon>Eukaryota</taxon>
        <taxon>Sar</taxon>
        <taxon>Stramenopiles</taxon>
        <taxon>Oomycota</taxon>
        <taxon>Peronosporomycetes</taxon>
        <taxon>Peronosporales</taxon>
        <taxon>Peronosporaceae</taxon>
        <taxon>Phytophthora</taxon>
    </lineage>
</organism>
<dbReference type="Gene3D" id="2.60.40.1260">
    <property type="entry name" value="Lamin Tail domain"/>
    <property type="match status" value="1"/>
</dbReference>
<comment type="caution">
    <text evidence="3">The sequence shown here is derived from an EMBL/GenBank/DDBJ whole genome shotgun (WGS) entry which is preliminary data.</text>
</comment>
<evidence type="ECO:0000256" key="1">
    <source>
        <dbReference type="SAM" id="Phobius"/>
    </source>
</evidence>
<dbReference type="InterPro" id="IPR036415">
    <property type="entry name" value="Lamin_tail_dom_sf"/>
</dbReference>
<accession>A0A9W6WMA8</accession>
<feature type="transmembrane region" description="Helical" evidence="1">
    <location>
        <begin position="192"/>
        <end position="217"/>
    </location>
</feature>
<dbReference type="SUPFAM" id="SSF74853">
    <property type="entry name" value="Lamin A/C globular tail domain"/>
    <property type="match status" value="1"/>
</dbReference>
<sequence>MQQLYVSRVDVAKQWVVVANASERSVDLTGFRLGCSGSRDEFLFPDRYTLLAGDEVTVWCCPAGLKLDEDNLLQPYLFWTKEDGTLRQDPFFLSGAANEVLLLDPLLVEVASVRVAADGRKEFRVLHCKSAHSRTLRSEIDTKFCVGCLSPPELETRTVRPSPESGKVTAPPDEREVYVFSRYWGVVSDKSLFAHFLAVFLVPLIESFRAVLIYITMCMFRSEASMKELRPQSRTKVTVLLAMMLACDVMARRLMLCIKSGLLVTIASFSSVVLDRIAIVALYMALQQLYPALSTSFQYMLTIDLGVGCVNAAAVHVRFLEARHDWHPLFKQFARLDHRSRGIICACGIGRELLLHLLLLLPFSNQPSPAWKAVGYLLVPLFTVASGVDFLRAIATLLHMIKIVQVTTQWRRLQRHSRTHIDETYVDEDNDFFYEEEEPQKEDPPMAFFTPKTLRFRSRNPYS</sequence>
<dbReference type="AlphaFoldDB" id="A0A9W6WMA8"/>
<dbReference type="OrthoDB" id="102442at2759"/>
<reference evidence="3" key="1">
    <citation type="submission" date="2023-04" db="EMBL/GenBank/DDBJ databases">
        <title>Phytophthora lilii NBRC 32176.</title>
        <authorList>
            <person name="Ichikawa N."/>
            <person name="Sato H."/>
            <person name="Tonouchi N."/>
        </authorList>
    </citation>
    <scope>NUCLEOTIDE SEQUENCE</scope>
    <source>
        <strain evidence="3">NBRC 32176</strain>
    </source>
</reference>
<keyword evidence="4" id="KW-1185">Reference proteome</keyword>
<evidence type="ECO:0000259" key="2">
    <source>
        <dbReference type="PROSITE" id="PS51841"/>
    </source>
</evidence>
<feature type="transmembrane region" description="Helical" evidence="1">
    <location>
        <begin position="341"/>
        <end position="361"/>
    </location>
</feature>
<protein>
    <submittedName>
        <fullName evidence="3">Unnamed protein product</fullName>
    </submittedName>
</protein>
<dbReference type="InterPro" id="IPR001322">
    <property type="entry name" value="Lamin_tail_dom"/>
</dbReference>
<feature type="transmembrane region" description="Helical" evidence="1">
    <location>
        <begin position="262"/>
        <end position="285"/>
    </location>
</feature>
<evidence type="ECO:0000313" key="3">
    <source>
        <dbReference type="EMBL" id="GMF09172.1"/>
    </source>
</evidence>
<feature type="transmembrane region" description="Helical" evidence="1">
    <location>
        <begin position="297"/>
        <end position="320"/>
    </location>
</feature>
<feature type="domain" description="LTD" evidence="2">
    <location>
        <begin position="1"/>
        <end position="153"/>
    </location>
</feature>
<keyword evidence="1" id="KW-0472">Membrane</keyword>
<evidence type="ECO:0000313" key="4">
    <source>
        <dbReference type="Proteomes" id="UP001165083"/>
    </source>
</evidence>
<keyword evidence="1" id="KW-1133">Transmembrane helix</keyword>
<feature type="transmembrane region" description="Helical" evidence="1">
    <location>
        <begin position="373"/>
        <end position="395"/>
    </location>
</feature>
<dbReference type="PROSITE" id="PS51841">
    <property type="entry name" value="LTD"/>
    <property type="match status" value="1"/>
</dbReference>
<gene>
    <name evidence="3" type="ORF">Plil01_000009800</name>
</gene>
<dbReference type="Proteomes" id="UP001165083">
    <property type="component" value="Unassembled WGS sequence"/>
</dbReference>
<name>A0A9W6WMA8_9STRA</name>
<proteinExistence type="predicted"/>
<dbReference type="EMBL" id="BSXW01000007">
    <property type="protein sequence ID" value="GMF09172.1"/>
    <property type="molecule type" value="Genomic_DNA"/>
</dbReference>